<accession>A0A2T0K443</accession>
<gene>
    <name evidence="1" type="ORF">CLV67_115143</name>
</gene>
<dbReference type="Proteomes" id="UP000239415">
    <property type="component" value="Unassembled WGS sequence"/>
</dbReference>
<protein>
    <submittedName>
        <fullName evidence="1">Uncharacterized protein</fullName>
    </submittedName>
</protein>
<proteinExistence type="predicted"/>
<keyword evidence="2" id="KW-1185">Reference proteome</keyword>
<comment type="caution">
    <text evidence="1">The sequence shown here is derived from an EMBL/GenBank/DDBJ whole genome shotgun (WGS) entry which is preliminary data.</text>
</comment>
<dbReference type="OrthoDB" id="3382829at2"/>
<dbReference type="AlphaFoldDB" id="A0A2T0K443"/>
<organism evidence="1 2">
    <name type="scientific">Actinoplanes italicus</name>
    <dbReference type="NCBI Taxonomy" id="113567"/>
    <lineage>
        <taxon>Bacteria</taxon>
        <taxon>Bacillati</taxon>
        <taxon>Actinomycetota</taxon>
        <taxon>Actinomycetes</taxon>
        <taxon>Micromonosporales</taxon>
        <taxon>Micromonosporaceae</taxon>
        <taxon>Actinoplanes</taxon>
    </lineage>
</organism>
<evidence type="ECO:0000313" key="2">
    <source>
        <dbReference type="Proteomes" id="UP000239415"/>
    </source>
</evidence>
<evidence type="ECO:0000313" key="1">
    <source>
        <dbReference type="EMBL" id="PRX17640.1"/>
    </source>
</evidence>
<dbReference type="RefSeq" id="WP_106325003.1">
    <property type="nucleotide sequence ID" value="NZ_PVMZ01000015.1"/>
</dbReference>
<reference evidence="1 2" key="1">
    <citation type="submission" date="2018-03" db="EMBL/GenBank/DDBJ databases">
        <title>Genomic Encyclopedia of Archaeal and Bacterial Type Strains, Phase II (KMG-II): from individual species to whole genera.</title>
        <authorList>
            <person name="Goeker M."/>
        </authorList>
    </citation>
    <scope>NUCLEOTIDE SEQUENCE [LARGE SCALE GENOMIC DNA]</scope>
    <source>
        <strain evidence="1 2">DSM 43146</strain>
    </source>
</reference>
<dbReference type="EMBL" id="PVMZ01000015">
    <property type="protein sequence ID" value="PRX17640.1"/>
    <property type="molecule type" value="Genomic_DNA"/>
</dbReference>
<name>A0A2T0K443_9ACTN</name>
<sequence>MTRVRLRRLHVDGVDFTWWAEIGHVRGGSDCHRCIRVRVWGGGKNGRSLQADLLSRTWPSPWSVCATDGAYPVPSDIRALIRYGLQLGWNPTLRGGTFFLSERHQPDFSSPDFSLPDFLLTDRLTDPAAPDPTARVIHAYEQATRHGHRVSDS</sequence>